<protein>
    <submittedName>
        <fullName evidence="1">Nuclease (SNase domain-containing protein)</fullName>
    </submittedName>
</protein>
<dbReference type="RefSeq" id="WP_007045081.1">
    <property type="nucleotide sequence ID" value="NZ_AGJL01000051.1"/>
</dbReference>
<dbReference type="PROSITE" id="PS01123">
    <property type="entry name" value="TNASE_1"/>
    <property type="match status" value="1"/>
</dbReference>
<dbReference type="SUPFAM" id="SSF50199">
    <property type="entry name" value="Staphylococcal nuclease"/>
    <property type="match status" value="1"/>
</dbReference>
<dbReference type="Gene3D" id="2.40.50.90">
    <property type="match status" value="1"/>
</dbReference>
<dbReference type="AlphaFoldDB" id="H1L0T3"/>
<dbReference type="STRING" id="647171.MetfoDRAFT_1657"/>
<dbReference type="Proteomes" id="UP000003706">
    <property type="component" value="Unassembled WGS sequence"/>
</dbReference>
<keyword evidence="2" id="KW-1185">Reference proteome</keyword>
<proteinExistence type="predicted"/>
<dbReference type="PROSITE" id="PS51257">
    <property type="entry name" value="PROKAR_LIPOPROTEIN"/>
    <property type="match status" value="1"/>
</dbReference>
<sequence length="96" mass="11184">MKPKIYSIILMLLIFVFLGGCIELHNNNFHDSNSDTSNFVNTHEHYYGKVVKVVDGDTVYVNVNGELWKIRLLGVDTPETYRKNNPLNRNHPYLQF</sequence>
<comment type="caution">
    <text evidence="1">The sequence shown here is derived from an EMBL/GenBank/DDBJ whole genome shotgun (WGS) entry which is preliminary data.</text>
</comment>
<dbReference type="InterPro" id="IPR035437">
    <property type="entry name" value="SNase_OB-fold_sf"/>
</dbReference>
<dbReference type="PATRIC" id="fig|647171.4.peg.1606"/>
<organism evidence="1 2">
    <name type="scientific">Methanotorris formicicus Mc-S-70</name>
    <dbReference type="NCBI Taxonomy" id="647171"/>
    <lineage>
        <taxon>Archaea</taxon>
        <taxon>Methanobacteriati</taxon>
        <taxon>Methanobacteriota</taxon>
        <taxon>Methanomada group</taxon>
        <taxon>Methanococci</taxon>
        <taxon>Methanococcales</taxon>
        <taxon>Methanocaldococcaceae</taxon>
        <taxon>Methanotorris</taxon>
    </lineage>
</organism>
<evidence type="ECO:0000313" key="1">
    <source>
        <dbReference type="EMBL" id="EHP84483.1"/>
    </source>
</evidence>
<reference evidence="1 2" key="1">
    <citation type="submission" date="2011-09" db="EMBL/GenBank/DDBJ databases">
        <title>The draft genome of Methanotorris formicicus Mc-S-70.</title>
        <authorList>
            <consortium name="US DOE Joint Genome Institute (JGI-PGF)"/>
            <person name="Lucas S."/>
            <person name="Han J."/>
            <person name="Lapidus A."/>
            <person name="Cheng J.-F."/>
            <person name="Goodwin L."/>
            <person name="Pitluck S."/>
            <person name="Peters L."/>
            <person name="Land M.L."/>
            <person name="Hauser L."/>
            <person name="Sieprawska-Lupa M."/>
            <person name="Takai K."/>
            <person name="Miyazaki J."/>
            <person name="Whitman W."/>
            <person name="Woyke T.J."/>
        </authorList>
    </citation>
    <scope>NUCLEOTIDE SEQUENCE [LARGE SCALE GENOMIC DNA]</scope>
    <source>
        <strain evidence="1 2">Mc-S-70</strain>
    </source>
</reference>
<name>H1L0T3_9EURY</name>
<dbReference type="InterPro" id="IPR002071">
    <property type="entry name" value="Thermonucl_AS"/>
</dbReference>
<gene>
    <name evidence="1" type="ORF">MetfoDRAFT_1657</name>
</gene>
<evidence type="ECO:0000313" key="2">
    <source>
        <dbReference type="Proteomes" id="UP000003706"/>
    </source>
</evidence>
<dbReference type="EMBL" id="AGJL01000051">
    <property type="protein sequence ID" value="EHP84483.1"/>
    <property type="molecule type" value="Genomic_DNA"/>
</dbReference>
<dbReference type="GO" id="GO:0004518">
    <property type="term" value="F:nuclease activity"/>
    <property type="evidence" value="ECO:0007669"/>
    <property type="project" value="InterPro"/>
</dbReference>
<accession>H1L0T3</accession>
<dbReference type="GO" id="GO:0003676">
    <property type="term" value="F:nucleic acid binding"/>
    <property type="evidence" value="ECO:0007669"/>
    <property type="project" value="InterPro"/>
</dbReference>